<evidence type="ECO:0000256" key="1">
    <source>
        <dbReference type="ARBA" id="ARBA00022729"/>
    </source>
</evidence>
<feature type="chain" id="PRO_5045637035" evidence="2">
    <location>
        <begin position="24"/>
        <end position="428"/>
    </location>
</feature>
<protein>
    <submittedName>
        <fullName evidence="4">T9SS type A sorting domain-containing protein</fullName>
    </submittedName>
</protein>
<dbReference type="PANTHER" id="PTHR47197:SF3">
    <property type="entry name" value="DIHYDRO-HEME D1 DEHYDROGENASE"/>
    <property type="match status" value="1"/>
</dbReference>
<gene>
    <name evidence="4" type="ORF">ITJ86_12585</name>
</gene>
<dbReference type="Gene3D" id="2.130.10.10">
    <property type="entry name" value="YVTN repeat-like/Quinoprotein amine dehydrogenase"/>
    <property type="match status" value="1"/>
</dbReference>
<sequence>MKNYYKKTFHILAAVLLSATSYAQDYSNGIFVLSEGLFGTNTASVSHIDASGTLENDIFATQNPGMTLGDTGQGMGFYGDFAYVILHYSDEIKVVNSTTFAFEASITDQLSAPRNIAFYDGKGYVTNWGDPADTTDDYVAVIDLTTNTVTSTISVAEGPEKIVQKDGKLFVAHQGGYGYGNSVSVIDIATSAVESIIVGDVPSTIKIDDDYLYVLSSGKQAWTGDETQGSIHKIDLSDYQNHVTINFETTEHPSYLAVDDTDLYYVLNNNIYKMASTDTTLPTVAFNTSNDVQLSYGFDKIDDKLYLLDAIDYVSPGKVFVYDESGSLITEYTVGPLPNGVYKNEGTLSVNDFAFETTTLYPNPASESFELNLTENANIKMYDVSGKIVKDIKYTNTQPIALDGIEAGIYLVNIEVKGSSTTLKLIVK</sequence>
<reference evidence="4 5" key="1">
    <citation type="submission" date="2020-11" db="EMBL/GenBank/DDBJ databases">
        <title>Winogradskyella marina sp. nov., isolated from marine sediment.</title>
        <authorList>
            <person name="Bo J."/>
            <person name="Wang S."/>
            <person name="Song X."/>
            <person name="Du Z."/>
        </authorList>
    </citation>
    <scope>NUCLEOTIDE SEQUENCE [LARGE SCALE GENOMIC DNA]</scope>
    <source>
        <strain evidence="4 5">F6397</strain>
    </source>
</reference>
<comment type="caution">
    <text evidence="4">The sequence shown here is derived from an EMBL/GenBank/DDBJ whole genome shotgun (WGS) entry which is preliminary data.</text>
</comment>
<evidence type="ECO:0000313" key="4">
    <source>
        <dbReference type="EMBL" id="MBF8150740.1"/>
    </source>
</evidence>
<proteinExistence type="predicted"/>
<dbReference type="Proteomes" id="UP000611215">
    <property type="component" value="Unassembled WGS sequence"/>
</dbReference>
<feature type="signal peptide" evidence="2">
    <location>
        <begin position="1"/>
        <end position="23"/>
    </location>
</feature>
<dbReference type="InterPro" id="IPR015943">
    <property type="entry name" value="WD40/YVTN_repeat-like_dom_sf"/>
</dbReference>
<evidence type="ECO:0000313" key="5">
    <source>
        <dbReference type="Proteomes" id="UP000611215"/>
    </source>
</evidence>
<dbReference type="PANTHER" id="PTHR47197">
    <property type="entry name" value="PROTEIN NIRF"/>
    <property type="match status" value="1"/>
</dbReference>
<evidence type="ECO:0000259" key="3">
    <source>
        <dbReference type="Pfam" id="PF18962"/>
    </source>
</evidence>
<name>A0ABS0EJV0_9FLAO</name>
<keyword evidence="1 2" id="KW-0732">Signal</keyword>
<dbReference type="SUPFAM" id="SSF63825">
    <property type="entry name" value="YWTD domain"/>
    <property type="match status" value="2"/>
</dbReference>
<dbReference type="InterPro" id="IPR031815">
    <property type="entry name" value="DUF5074"/>
</dbReference>
<dbReference type="Pfam" id="PF16819">
    <property type="entry name" value="DUF5074"/>
    <property type="match status" value="1"/>
</dbReference>
<dbReference type="RefSeq" id="WP_195872000.1">
    <property type="nucleotide sequence ID" value="NZ_JADOET010000011.1"/>
</dbReference>
<dbReference type="Pfam" id="PF18962">
    <property type="entry name" value="Por_Secre_tail"/>
    <property type="match status" value="1"/>
</dbReference>
<organism evidence="4 5">
    <name type="scientific">Winogradskyella marina</name>
    <dbReference type="NCBI Taxonomy" id="2785530"/>
    <lineage>
        <taxon>Bacteria</taxon>
        <taxon>Pseudomonadati</taxon>
        <taxon>Bacteroidota</taxon>
        <taxon>Flavobacteriia</taxon>
        <taxon>Flavobacteriales</taxon>
        <taxon>Flavobacteriaceae</taxon>
        <taxon>Winogradskyella</taxon>
    </lineage>
</organism>
<keyword evidence="5" id="KW-1185">Reference proteome</keyword>
<dbReference type="EMBL" id="JADOET010000011">
    <property type="protein sequence ID" value="MBF8150740.1"/>
    <property type="molecule type" value="Genomic_DNA"/>
</dbReference>
<feature type="domain" description="Secretion system C-terminal sorting" evidence="3">
    <location>
        <begin position="360"/>
        <end position="427"/>
    </location>
</feature>
<evidence type="ECO:0000256" key="2">
    <source>
        <dbReference type="SAM" id="SignalP"/>
    </source>
</evidence>
<accession>A0ABS0EJV0</accession>
<dbReference type="InterPro" id="IPR026444">
    <property type="entry name" value="Secre_tail"/>
</dbReference>
<dbReference type="InterPro" id="IPR051200">
    <property type="entry name" value="Host-pathogen_enzymatic-act"/>
</dbReference>
<dbReference type="NCBIfam" id="TIGR04183">
    <property type="entry name" value="Por_Secre_tail"/>
    <property type="match status" value="1"/>
</dbReference>